<comment type="caution">
    <text evidence="8">The sequence shown here is derived from an EMBL/GenBank/DDBJ whole genome shotgun (WGS) entry which is preliminary data.</text>
</comment>
<evidence type="ECO:0000256" key="4">
    <source>
        <dbReference type="ARBA" id="ARBA00022603"/>
    </source>
</evidence>
<dbReference type="PANTHER" id="PTHR11579:SF0">
    <property type="entry name" value="PROTEIN-L-ISOASPARTATE(D-ASPARTATE) O-METHYLTRANSFERASE"/>
    <property type="match status" value="1"/>
</dbReference>
<evidence type="ECO:0000256" key="3">
    <source>
        <dbReference type="ARBA" id="ARBA00022490"/>
    </source>
</evidence>
<dbReference type="InterPro" id="IPR029063">
    <property type="entry name" value="SAM-dependent_MTases_sf"/>
</dbReference>
<dbReference type="SUPFAM" id="SSF53335">
    <property type="entry name" value="S-adenosyl-L-methionine-dependent methyltransferases"/>
    <property type="match status" value="1"/>
</dbReference>
<reference evidence="8 9" key="1">
    <citation type="submission" date="2024-06" db="EMBL/GenBank/DDBJ databases">
        <title>Genomic Encyclopedia of Type Strains, Phase IV (KMG-IV): sequencing the most valuable type-strain genomes for metagenomic binning, comparative biology and taxonomic classification.</title>
        <authorList>
            <person name="Goeker M."/>
        </authorList>
    </citation>
    <scope>NUCLEOTIDE SEQUENCE [LARGE SCALE GENOMIC DNA]</scope>
    <source>
        <strain evidence="8 9">DSM 29388</strain>
    </source>
</reference>
<dbReference type="HAMAP" id="MF_00090">
    <property type="entry name" value="PIMT"/>
    <property type="match status" value="1"/>
</dbReference>
<comment type="similarity">
    <text evidence="2 7">Belongs to the methyltransferase superfamily. L-isoaspartyl/D-aspartyl protein methyltransferase family.</text>
</comment>
<keyword evidence="4 7" id="KW-0489">Methyltransferase</keyword>
<sequence>MIDDFKHKGKREQLVRLLREKGIEDENVLQAINRVPRHLFIDSAFEEFAYQDNAFPIAAGQTISHPYTVAKQTSLLHVLKGDKVLEIGTGSGYQAAVLVEMGAEVYTIERQKELFDFSQRIFRKIQIRPKYATYGDGYKGLPSFAPFDRIIVTAGSATIPKTLLTQLKIGGIMVIPLGTTNQMMTTFLRVSERDFERMEFGDCQFVPMLERTEKEVKR</sequence>
<keyword evidence="3 7" id="KW-0963">Cytoplasm</keyword>
<dbReference type="NCBIfam" id="TIGR00080">
    <property type="entry name" value="pimt"/>
    <property type="match status" value="1"/>
</dbReference>
<dbReference type="GO" id="GO:0004719">
    <property type="term" value="F:protein-L-isoaspartate (D-aspartate) O-methyltransferase activity"/>
    <property type="evidence" value="ECO:0007669"/>
    <property type="project" value="UniProtKB-EC"/>
</dbReference>
<dbReference type="EMBL" id="JBEPMO010000004">
    <property type="protein sequence ID" value="MET3731346.1"/>
    <property type="molecule type" value="Genomic_DNA"/>
</dbReference>
<evidence type="ECO:0000313" key="9">
    <source>
        <dbReference type="Proteomes" id="UP001549146"/>
    </source>
</evidence>
<proteinExistence type="inferred from homology"/>
<keyword evidence="6 7" id="KW-0949">S-adenosyl-L-methionine</keyword>
<organism evidence="8 9">
    <name type="scientific">Moheibacter stercoris</name>
    <dbReference type="NCBI Taxonomy" id="1628251"/>
    <lineage>
        <taxon>Bacteria</taxon>
        <taxon>Pseudomonadati</taxon>
        <taxon>Bacteroidota</taxon>
        <taxon>Flavobacteriia</taxon>
        <taxon>Flavobacteriales</taxon>
        <taxon>Weeksellaceae</taxon>
        <taxon>Moheibacter</taxon>
    </lineage>
</organism>
<dbReference type="Gene3D" id="3.40.50.150">
    <property type="entry name" value="Vaccinia Virus protein VP39"/>
    <property type="match status" value="1"/>
</dbReference>
<evidence type="ECO:0000313" key="8">
    <source>
        <dbReference type="EMBL" id="MET3731346.1"/>
    </source>
</evidence>
<dbReference type="RefSeq" id="WP_354507522.1">
    <property type="nucleotide sequence ID" value="NZ_JBEPMO010000004.1"/>
</dbReference>
<evidence type="ECO:0000256" key="5">
    <source>
        <dbReference type="ARBA" id="ARBA00022679"/>
    </source>
</evidence>
<evidence type="ECO:0000256" key="7">
    <source>
        <dbReference type="HAMAP-Rule" id="MF_00090"/>
    </source>
</evidence>
<evidence type="ECO:0000256" key="1">
    <source>
        <dbReference type="ARBA" id="ARBA00004496"/>
    </source>
</evidence>
<dbReference type="CDD" id="cd02440">
    <property type="entry name" value="AdoMet_MTases"/>
    <property type="match status" value="1"/>
</dbReference>
<evidence type="ECO:0000256" key="2">
    <source>
        <dbReference type="ARBA" id="ARBA00005369"/>
    </source>
</evidence>
<dbReference type="InterPro" id="IPR000682">
    <property type="entry name" value="PCMT"/>
</dbReference>
<name>A0ABV2LRZ9_9FLAO</name>
<feature type="active site" evidence="7">
    <location>
        <position position="64"/>
    </location>
</feature>
<dbReference type="PROSITE" id="PS01279">
    <property type="entry name" value="PCMT"/>
    <property type="match status" value="1"/>
</dbReference>
<evidence type="ECO:0000256" key="6">
    <source>
        <dbReference type="ARBA" id="ARBA00022691"/>
    </source>
</evidence>
<dbReference type="Pfam" id="PF01135">
    <property type="entry name" value="PCMT"/>
    <property type="match status" value="1"/>
</dbReference>
<comment type="catalytic activity">
    <reaction evidence="7">
        <text>[protein]-L-isoaspartate + S-adenosyl-L-methionine = [protein]-L-isoaspartate alpha-methyl ester + S-adenosyl-L-homocysteine</text>
        <dbReference type="Rhea" id="RHEA:12705"/>
        <dbReference type="Rhea" id="RHEA-COMP:12143"/>
        <dbReference type="Rhea" id="RHEA-COMP:12144"/>
        <dbReference type="ChEBI" id="CHEBI:57856"/>
        <dbReference type="ChEBI" id="CHEBI:59789"/>
        <dbReference type="ChEBI" id="CHEBI:90596"/>
        <dbReference type="ChEBI" id="CHEBI:90598"/>
        <dbReference type="EC" id="2.1.1.77"/>
    </reaction>
</comment>
<dbReference type="EC" id="2.1.1.77" evidence="7"/>
<dbReference type="NCBIfam" id="NF001453">
    <property type="entry name" value="PRK00312.1"/>
    <property type="match status" value="1"/>
</dbReference>
<keyword evidence="9" id="KW-1185">Reference proteome</keyword>
<comment type="subcellular location">
    <subcellularLocation>
        <location evidence="1 7">Cytoplasm</location>
    </subcellularLocation>
</comment>
<accession>A0ABV2LRZ9</accession>
<dbReference type="GO" id="GO:0032259">
    <property type="term" value="P:methylation"/>
    <property type="evidence" value="ECO:0007669"/>
    <property type="project" value="UniProtKB-KW"/>
</dbReference>
<comment type="function">
    <text evidence="7">Catalyzes the methyl esterification of L-isoaspartyl residues in peptides and proteins that result from spontaneous decomposition of normal L-aspartyl and L-asparaginyl residues. It plays a role in the repair and/or degradation of damaged proteins.</text>
</comment>
<gene>
    <name evidence="7" type="primary">pcm</name>
    <name evidence="8" type="ORF">ABID46_000915</name>
</gene>
<keyword evidence="5 7" id="KW-0808">Transferase</keyword>
<protein>
    <recommendedName>
        <fullName evidence="7">Protein-L-isoaspartate O-methyltransferase</fullName>
        <ecNumber evidence="7">2.1.1.77</ecNumber>
    </recommendedName>
    <alternativeName>
        <fullName evidence="7">L-isoaspartyl protein carboxyl methyltransferase</fullName>
    </alternativeName>
    <alternativeName>
        <fullName evidence="7">Protein L-isoaspartyl methyltransferase</fullName>
    </alternativeName>
    <alternativeName>
        <fullName evidence="7">Protein-beta-aspartate methyltransferase</fullName>
        <shortName evidence="7">PIMT</shortName>
    </alternativeName>
</protein>
<dbReference type="PANTHER" id="PTHR11579">
    <property type="entry name" value="PROTEIN-L-ISOASPARTATE O-METHYLTRANSFERASE"/>
    <property type="match status" value="1"/>
</dbReference>
<dbReference type="Proteomes" id="UP001549146">
    <property type="component" value="Unassembled WGS sequence"/>
</dbReference>